<name>A0A1L0CE77_9GAMM</name>
<evidence type="ECO:0000256" key="1">
    <source>
        <dbReference type="SAM" id="MobiDB-lite"/>
    </source>
</evidence>
<evidence type="ECO:0000313" key="3">
    <source>
        <dbReference type="EMBL" id="SGZ19811.1"/>
    </source>
</evidence>
<dbReference type="PROSITE" id="PS51257">
    <property type="entry name" value="PROKAR_LIPOPROTEIN"/>
    <property type="match status" value="1"/>
</dbReference>
<feature type="region of interest" description="Disordered" evidence="1">
    <location>
        <begin position="101"/>
        <end position="124"/>
    </location>
</feature>
<dbReference type="EMBL" id="FPLD01000153">
    <property type="protein sequence ID" value="SGZ19811.1"/>
    <property type="molecule type" value="Genomic_DNA"/>
</dbReference>
<accession>A0A1L0CE77</accession>
<dbReference type="Proteomes" id="UP000183794">
    <property type="component" value="Unassembled WGS sequence"/>
</dbReference>
<dbReference type="RefSeq" id="WP_217653391.1">
    <property type="nucleotide sequence ID" value="NZ_FPLD01000153.1"/>
</dbReference>
<reference evidence="3 4" key="1">
    <citation type="submission" date="2016-11" db="EMBL/GenBank/DDBJ databases">
        <authorList>
            <person name="Jaros S."/>
            <person name="Januszkiewicz K."/>
            <person name="Wedrychowicz H."/>
        </authorList>
    </citation>
    <scope>NUCLEOTIDE SEQUENCE [LARGE SCALE GENOMIC DNA]</scope>
    <source>
        <strain evidence="3">NVI 5450</strain>
    </source>
</reference>
<gene>
    <name evidence="3" type="ORF">NVI5450_4808</name>
</gene>
<keyword evidence="2" id="KW-0732">Signal</keyword>
<feature type="compositionally biased region" description="Polar residues" evidence="1">
    <location>
        <begin position="101"/>
        <end position="123"/>
    </location>
</feature>
<feature type="signal peptide" evidence="2">
    <location>
        <begin position="1"/>
        <end position="20"/>
    </location>
</feature>
<protein>
    <recommendedName>
        <fullName evidence="5">Lipoprotein</fullName>
    </recommendedName>
</protein>
<feature type="chain" id="PRO_5012046615" description="Lipoprotein" evidence="2">
    <location>
        <begin position="21"/>
        <end position="164"/>
    </location>
</feature>
<evidence type="ECO:0000256" key="2">
    <source>
        <dbReference type="SAM" id="SignalP"/>
    </source>
</evidence>
<evidence type="ECO:0008006" key="5">
    <source>
        <dbReference type="Google" id="ProtNLM"/>
    </source>
</evidence>
<proteinExistence type="predicted"/>
<organism evidence="3 4">
    <name type="scientific">Moritella viscosa</name>
    <dbReference type="NCBI Taxonomy" id="80854"/>
    <lineage>
        <taxon>Bacteria</taxon>
        <taxon>Pseudomonadati</taxon>
        <taxon>Pseudomonadota</taxon>
        <taxon>Gammaproteobacteria</taxon>
        <taxon>Alteromonadales</taxon>
        <taxon>Moritellaceae</taxon>
        <taxon>Moritella</taxon>
    </lineage>
</organism>
<dbReference type="AlphaFoldDB" id="A0A1L0CE77"/>
<evidence type="ECO:0000313" key="4">
    <source>
        <dbReference type="Proteomes" id="UP000183794"/>
    </source>
</evidence>
<sequence length="164" mass="18104">MKITYSLLASVLALSLTGCGSDDSNTSPLNTVTNTPDSFSVEYKDINMTLYGTRTKVFVTSHFDDVTINKVEVNRGNCPLAWPKASKVQVKKNKYSQSDELLNNLSNPDYNPNKNASKPQETTWHPYEPVDLSFGGTAGYVATTKCKVIEITISSSEGDYRFTN</sequence>